<dbReference type="GO" id="GO:0030488">
    <property type="term" value="P:tRNA methylation"/>
    <property type="evidence" value="ECO:0007669"/>
    <property type="project" value="TreeGrafter"/>
</dbReference>
<evidence type="ECO:0000256" key="9">
    <source>
        <dbReference type="ARBA" id="ARBA00023134"/>
    </source>
</evidence>
<feature type="binding site" evidence="10">
    <location>
        <position position="28"/>
    </location>
    <ligand>
        <name>(6S)-5-formyl-5,6,7,8-tetrahydrofolate</name>
        <dbReference type="ChEBI" id="CHEBI:57457"/>
    </ligand>
</feature>
<evidence type="ECO:0000259" key="12">
    <source>
        <dbReference type="PROSITE" id="PS51709"/>
    </source>
</evidence>
<evidence type="ECO:0000256" key="1">
    <source>
        <dbReference type="ARBA" id="ARBA00011043"/>
    </source>
</evidence>
<dbReference type="NCBIfam" id="TIGR00231">
    <property type="entry name" value="small_GTP"/>
    <property type="match status" value="1"/>
</dbReference>
<keyword evidence="8 10" id="KW-0630">Potassium</keyword>
<dbReference type="InterPro" id="IPR006073">
    <property type="entry name" value="GTP-bd"/>
</dbReference>
<dbReference type="FunFam" id="3.30.1360.120:FF:000003">
    <property type="entry name" value="tRNA modification GTPase MnmE"/>
    <property type="match status" value="1"/>
</dbReference>
<comment type="subunit">
    <text evidence="10">Homodimer. Heterotetramer of two MnmE and two MnmG subunits.</text>
</comment>
<dbReference type="GO" id="GO:0003924">
    <property type="term" value="F:GTPase activity"/>
    <property type="evidence" value="ECO:0007669"/>
    <property type="project" value="UniProtKB-UniRule"/>
</dbReference>
<evidence type="ECO:0000256" key="6">
    <source>
        <dbReference type="ARBA" id="ARBA00022801"/>
    </source>
</evidence>
<keyword evidence="7 10" id="KW-0460">Magnesium</keyword>
<keyword evidence="14" id="KW-1185">Reference proteome</keyword>
<feature type="domain" description="TrmE-type G" evidence="12">
    <location>
        <begin position="228"/>
        <end position="387"/>
    </location>
</feature>
<dbReference type="InterPro" id="IPR031168">
    <property type="entry name" value="G_TrmE"/>
</dbReference>
<feature type="binding site" evidence="10">
    <location>
        <position position="242"/>
    </location>
    <ligand>
        <name>Mg(2+)</name>
        <dbReference type="ChEBI" id="CHEBI:18420"/>
    </ligand>
</feature>
<dbReference type="PANTHER" id="PTHR42714">
    <property type="entry name" value="TRNA MODIFICATION GTPASE GTPBP3"/>
    <property type="match status" value="1"/>
</dbReference>
<dbReference type="Pfam" id="PF10396">
    <property type="entry name" value="TrmE_N"/>
    <property type="match status" value="1"/>
</dbReference>
<dbReference type="GO" id="GO:0005829">
    <property type="term" value="C:cytosol"/>
    <property type="evidence" value="ECO:0007669"/>
    <property type="project" value="TreeGrafter"/>
</dbReference>
<comment type="similarity">
    <text evidence="1 10 11">Belongs to the TRAFAC class TrmE-Era-EngA-EngB-Septin-like GTPase superfamily. TrmE GTPase family.</text>
</comment>
<gene>
    <name evidence="10 13" type="primary">mnmE</name>
    <name evidence="10" type="synonym">trmE</name>
    <name evidence="13" type="ORF">KCX82_11110</name>
</gene>
<sequence length="466" mass="51913">MIQLGGTMEDTIAAIATAYGEGGIGIIRISGPEAKSILDKLFIPKNLEITEHIANRRLYYGNVVDKAKNQRIDEVLAVFMNGPRTYTAEDVAEIYCHGSIISLRKILDLALQHGARLAEKGEFTKRAFLNGRLDLTQAEAVIDVIRAKTEKGFHVAVDQMEGALSEKIRSLRSIIMDLLVDVTVNLDYPDEDIEELTYDALEKSLMLINDNIDRLLATADTGRIIREGLHVAIIGKPNVGKSSLMNALLKESRAIVTEIPGTTRDTIEEVLTIQDIPVRLVDTAGIRETEDVIEKIGIEKSKESFNKADLVIFMIDGSRPLSEEDFRIINHIDDNKTIVMINKTDLGQTVSDQEIKSLLPGAATIKAAIREDKGIEELEQKILSLVYGGKVKQEESLLITNVRHYNLLRSAKEASKDALDMARNREALDFIEVDIKRCWELLGEIIGDSVTEDIIDQVFERFCLGK</sequence>
<evidence type="ECO:0000256" key="7">
    <source>
        <dbReference type="ARBA" id="ARBA00022842"/>
    </source>
</evidence>
<dbReference type="InterPro" id="IPR025867">
    <property type="entry name" value="MnmE_helical"/>
</dbReference>
<dbReference type="GO" id="GO:0042802">
    <property type="term" value="F:identical protein binding"/>
    <property type="evidence" value="ECO:0007669"/>
    <property type="project" value="UniProtKB-ARBA"/>
</dbReference>
<dbReference type="InterPro" id="IPR004520">
    <property type="entry name" value="GTPase_MnmE"/>
</dbReference>
<dbReference type="Gene3D" id="3.40.50.300">
    <property type="entry name" value="P-loop containing nucleotide triphosphate hydrolases"/>
    <property type="match status" value="1"/>
</dbReference>
<comment type="caution">
    <text evidence="10">Lacks conserved residue(s) required for the propagation of feature annotation.</text>
</comment>
<feature type="binding site" evidence="10">
    <location>
        <position position="238"/>
    </location>
    <ligand>
        <name>K(+)</name>
        <dbReference type="ChEBI" id="CHEBI:29103"/>
    </ligand>
</feature>
<dbReference type="GO" id="GO:0002098">
    <property type="term" value="P:tRNA wobble uridine modification"/>
    <property type="evidence" value="ECO:0007669"/>
    <property type="project" value="TreeGrafter"/>
</dbReference>
<evidence type="ECO:0000256" key="10">
    <source>
        <dbReference type="HAMAP-Rule" id="MF_00379"/>
    </source>
</evidence>
<keyword evidence="6 10" id="KW-0378">Hydrolase</keyword>
<name>A0A8J7W0A9_9FIRM</name>
<comment type="cofactor">
    <cofactor evidence="10">
        <name>K(+)</name>
        <dbReference type="ChEBI" id="CHEBI:29103"/>
    </cofactor>
    <text evidence="10">Binds 1 potassium ion per subunit.</text>
</comment>
<evidence type="ECO:0000256" key="8">
    <source>
        <dbReference type="ARBA" id="ARBA00022958"/>
    </source>
</evidence>
<keyword evidence="9 10" id="KW-0342">GTP-binding</keyword>
<dbReference type="Gene3D" id="1.20.120.430">
    <property type="entry name" value="tRNA modification GTPase MnmE domain 2"/>
    <property type="match status" value="1"/>
</dbReference>
<dbReference type="GO" id="GO:0046872">
    <property type="term" value="F:metal ion binding"/>
    <property type="evidence" value="ECO:0007669"/>
    <property type="project" value="UniProtKB-KW"/>
</dbReference>
<feature type="binding site" evidence="10">
    <location>
        <position position="93"/>
    </location>
    <ligand>
        <name>(6S)-5-formyl-5,6,7,8-tetrahydrofolate</name>
        <dbReference type="ChEBI" id="CHEBI:57457"/>
    </ligand>
</feature>
<dbReference type="EC" id="3.6.-.-" evidence="10"/>
<evidence type="ECO:0000256" key="11">
    <source>
        <dbReference type="RuleBase" id="RU003313"/>
    </source>
</evidence>
<feature type="binding site" evidence="10">
    <location>
        <position position="257"/>
    </location>
    <ligand>
        <name>K(+)</name>
        <dbReference type="ChEBI" id="CHEBI:29103"/>
    </ligand>
</feature>
<dbReference type="EMBL" id="JAGSND010000006">
    <property type="protein sequence ID" value="MBR0598427.1"/>
    <property type="molecule type" value="Genomic_DNA"/>
</dbReference>
<dbReference type="SUPFAM" id="SSF52540">
    <property type="entry name" value="P-loop containing nucleoside triphosphate hydrolases"/>
    <property type="match status" value="1"/>
</dbReference>
<dbReference type="InterPro" id="IPR027368">
    <property type="entry name" value="MnmE_dom2"/>
</dbReference>
<comment type="subcellular location">
    <subcellularLocation>
        <location evidence="10">Cytoplasm</location>
    </subcellularLocation>
</comment>
<dbReference type="PANTHER" id="PTHR42714:SF2">
    <property type="entry name" value="TRNA MODIFICATION GTPASE GTPBP3, MITOCHONDRIAL"/>
    <property type="match status" value="1"/>
</dbReference>
<evidence type="ECO:0000256" key="4">
    <source>
        <dbReference type="ARBA" id="ARBA00022723"/>
    </source>
</evidence>
<comment type="caution">
    <text evidence="13">The sequence shown here is derived from an EMBL/GenBank/DDBJ whole genome shotgun (WGS) entry which is preliminary data.</text>
</comment>
<dbReference type="InterPro" id="IPR027266">
    <property type="entry name" value="TrmE/GcvT-like"/>
</dbReference>
<reference evidence="13" key="1">
    <citation type="submission" date="2021-04" db="EMBL/GenBank/DDBJ databases">
        <title>Sinoanaerobacter chloroacetimidivorans sp. nov., an obligate anaerobic bacterium isolated from anaerobic sludge.</title>
        <authorList>
            <person name="Bao Y."/>
        </authorList>
    </citation>
    <scope>NUCLEOTIDE SEQUENCE</scope>
    <source>
        <strain evidence="13">BAD-6</strain>
    </source>
</reference>
<dbReference type="Pfam" id="PF12631">
    <property type="entry name" value="MnmE_helical"/>
    <property type="match status" value="1"/>
</dbReference>
<dbReference type="HAMAP" id="MF_00379">
    <property type="entry name" value="GTPase_MnmE"/>
    <property type="match status" value="1"/>
</dbReference>
<keyword evidence="5 10" id="KW-0547">Nucleotide-binding</keyword>
<evidence type="ECO:0000256" key="3">
    <source>
        <dbReference type="ARBA" id="ARBA00022694"/>
    </source>
</evidence>
<feature type="binding site" evidence="10">
    <location>
        <position position="263"/>
    </location>
    <ligand>
        <name>Mg(2+)</name>
        <dbReference type="ChEBI" id="CHEBI:18420"/>
    </ligand>
</feature>
<dbReference type="FunFam" id="3.40.50.300:FF:000494">
    <property type="entry name" value="tRNA modification GTPase MnmE"/>
    <property type="match status" value="1"/>
</dbReference>
<organism evidence="13 14">
    <name type="scientific">Sinanaerobacter chloroacetimidivorans</name>
    <dbReference type="NCBI Taxonomy" id="2818044"/>
    <lineage>
        <taxon>Bacteria</taxon>
        <taxon>Bacillati</taxon>
        <taxon>Bacillota</taxon>
        <taxon>Clostridia</taxon>
        <taxon>Peptostreptococcales</taxon>
        <taxon>Anaerovoracaceae</taxon>
        <taxon>Sinanaerobacter</taxon>
    </lineage>
</organism>
<dbReference type="NCBIfam" id="TIGR00450">
    <property type="entry name" value="mnmE_trmE_thdF"/>
    <property type="match status" value="1"/>
</dbReference>
<evidence type="ECO:0000256" key="5">
    <source>
        <dbReference type="ARBA" id="ARBA00022741"/>
    </source>
</evidence>
<keyword evidence="4 10" id="KW-0479">Metal-binding</keyword>
<comment type="function">
    <text evidence="10">Exhibits a very high intrinsic GTPase hydrolysis rate. Involved in the addition of a carboxymethylaminomethyl (cmnm) group at the wobble position (U34) of certain tRNAs, forming tRNA-cmnm(5)s(2)U34.</text>
</comment>
<accession>A0A8J7W0A9</accession>
<dbReference type="SUPFAM" id="SSF116878">
    <property type="entry name" value="TrmE connector domain"/>
    <property type="match status" value="1"/>
</dbReference>
<dbReference type="CDD" id="cd04164">
    <property type="entry name" value="trmE"/>
    <property type="match status" value="1"/>
</dbReference>
<dbReference type="Pfam" id="PF01926">
    <property type="entry name" value="MMR_HSR1"/>
    <property type="match status" value="1"/>
</dbReference>
<protein>
    <recommendedName>
        <fullName evidence="10">tRNA modification GTPase MnmE</fullName>
        <ecNumber evidence="10">3.6.-.-</ecNumber>
    </recommendedName>
</protein>
<evidence type="ECO:0000313" key="13">
    <source>
        <dbReference type="EMBL" id="MBR0598427.1"/>
    </source>
</evidence>
<dbReference type="GO" id="GO:0005525">
    <property type="term" value="F:GTP binding"/>
    <property type="evidence" value="ECO:0007669"/>
    <property type="project" value="UniProtKB-UniRule"/>
</dbReference>
<reference evidence="13" key="2">
    <citation type="submission" date="2021-04" db="EMBL/GenBank/DDBJ databases">
        <authorList>
            <person name="Liu J."/>
        </authorList>
    </citation>
    <scope>NUCLEOTIDE SEQUENCE</scope>
    <source>
        <strain evidence="13">BAD-6</strain>
    </source>
</reference>
<feature type="binding site" evidence="10">
    <location>
        <position position="259"/>
    </location>
    <ligand>
        <name>K(+)</name>
        <dbReference type="ChEBI" id="CHEBI:29103"/>
    </ligand>
</feature>
<feature type="binding site" evidence="10">
    <location>
        <position position="132"/>
    </location>
    <ligand>
        <name>(6S)-5-formyl-5,6,7,8-tetrahydrofolate</name>
        <dbReference type="ChEBI" id="CHEBI:57457"/>
    </ligand>
</feature>
<dbReference type="InterPro" id="IPR027417">
    <property type="entry name" value="P-loop_NTPase"/>
</dbReference>
<feature type="binding site" evidence="10">
    <location>
        <position position="466"/>
    </location>
    <ligand>
        <name>(6S)-5-formyl-5,6,7,8-tetrahydrofolate</name>
        <dbReference type="ChEBI" id="CHEBI:57457"/>
    </ligand>
</feature>
<evidence type="ECO:0000256" key="2">
    <source>
        <dbReference type="ARBA" id="ARBA00022490"/>
    </source>
</evidence>
<evidence type="ECO:0000313" key="14">
    <source>
        <dbReference type="Proteomes" id="UP000675664"/>
    </source>
</evidence>
<keyword evidence="3 10" id="KW-0819">tRNA processing</keyword>
<dbReference type="PROSITE" id="PS51709">
    <property type="entry name" value="G_TRME"/>
    <property type="match status" value="1"/>
</dbReference>
<feature type="binding site" evidence="10">
    <location>
        <begin position="282"/>
        <end position="285"/>
    </location>
    <ligand>
        <name>GTP</name>
        <dbReference type="ChEBI" id="CHEBI:37565"/>
    </ligand>
</feature>
<dbReference type="Gene3D" id="3.30.1360.120">
    <property type="entry name" value="Probable tRNA modification gtpase trme, domain 1"/>
    <property type="match status" value="1"/>
</dbReference>
<dbReference type="AlphaFoldDB" id="A0A8J7W0A9"/>
<dbReference type="InterPro" id="IPR005225">
    <property type="entry name" value="Small_GTP-bd"/>
</dbReference>
<proteinExistence type="inferred from homology"/>
<dbReference type="CDD" id="cd14858">
    <property type="entry name" value="TrmE_N"/>
    <property type="match status" value="1"/>
</dbReference>
<dbReference type="Proteomes" id="UP000675664">
    <property type="component" value="Unassembled WGS sequence"/>
</dbReference>
<feature type="binding site" evidence="10">
    <location>
        <begin position="238"/>
        <end position="243"/>
    </location>
    <ligand>
        <name>GTP</name>
        <dbReference type="ChEBI" id="CHEBI:37565"/>
    </ligand>
</feature>
<keyword evidence="2 10" id="KW-0963">Cytoplasm</keyword>
<feature type="binding site" evidence="10">
    <location>
        <begin position="257"/>
        <end position="263"/>
    </location>
    <ligand>
        <name>GTP</name>
        <dbReference type="ChEBI" id="CHEBI:37565"/>
    </ligand>
</feature>
<feature type="binding site" evidence="10">
    <location>
        <position position="262"/>
    </location>
    <ligand>
        <name>K(+)</name>
        <dbReference type="ChEBI" id="CHEBI:29103"/>
    </ligand>
</feature>
<dbReference type="InterPro" id="IPR018948">
    <property type="entry name" value="GTP-bd_TrmE_N"/>
</dbReference>